<comment type="caution">
    <text evidence="4">The sequence shown here is derived from an EMBL/GenBank/DDBJ whole genome shotgun (WGS) entry which is preliminary data.</text>
</comment>
<dbReference type="AlphaFoldDB" id="A0A317EG90"/>
<evidence type="ECO:0000256" key="2">
    <source>
        <dbReference type="ARBA" id="ARBA00023002"/>
    </source>
</evidence>
<dbReference type="PANTHER" id="PTHR42760:SF133">
    <property type="entry name" value="3-OXOACYL-[ACYL-CARRIER-PROTEIN] REDUCTASE"/>
    <property type="match status" value="1"/>
</dbReference>
<dbReference type="PRINTS" id="PR00080">
    <property type="entry name" value="SDRFAMILY"/>
</dbReference>
<dbReference type="EMBL" id="QGLE01000002">
    <property type="protein sequence ID" value="PWR25324.1"/>
    <property type="molecule type" value="Genomic_DNA"/>
</dbReference>
<evidence type="ECO:0000313" key="4">
    <source>
        <dbReference type="EMBL" id="PWR25324.1"/>
    </source>
</evidence>
<dbReference type="Gene3D" id="3.40.50.720">
    <property type="entry name" value="NAD(P)-binding Rossmann-like Domain"/>
    <property type="match status" value="1"/>
</dbReference>
<dbReference type="GO" id="GO:0016616">
    <property type="term" value="F:oxidoreductase activity, acting on the CH-OH group of donors, NAD or NADP as acceptor"/>
    <property type="evidence" value="ECO:0007669"/>
    <property type="project" value="TreeGrafter"/>
</dbReference>
<name>A0A317EG90_9PROT</name>
<keyword evidence="2" id="KW-0560">Oxidoreductase</keyword>
<dbReference type="GO" id="GO:0048038">
    <property type="term" value="F:quinone binding"/>
    <property type="evidence" value="ECO:0007669"/>
    <property type="project" value="TreeGrafter"/>
</dbReference>
<dbReference type="InterPro" id="IPR002347">
    <property type="entry name" value="SDR_fam"/>
</dbReference>
<comment type="similarity">
    <text evidence="1 3">Belongs to the short-chain dehydrogenases/reductases (SDR) family.</text>
</comment>
<evidence type="ECO:0000256" key="3">
    <source>
        <dbReference type="RuleBase" id="RU000363"/>
    </source>
</evidence>
<dbReference type="FunFam" id="3.40.50.720:FF:000084">
    <property type="entry name" value="Short-chain dehydrogenase reductase"/>
    <property type="match status" value="1"/>
</dbReference>
<dbReference type="PRINTS" id="PR00081">
    <property type="entry name" value="GDHRDH"/>
</dbReference>
<sequence length="274" mass="28587">MGKLDGKVAIITGAGRGIGRAMALKVAADGARVVLNDLDEAPLAETLAEIRDAGGQGLAVAGDVTEAEFPDRILSAALDGFGEVDIVVNNAGYIWNSMIQNTTDEQWRTMLDIHAGAPFRLLRVTGDYFRKAAKADMARLGGVRARKVVNVTSVAGTHGAATMVAYAAGKSALVGLTKSLAQAWGRFNVTVNCVAFGLIETRLTQRVDAGPKTISVAGRPLKVGLMEEEEAGFLARTALGRLGTPDEAAGAVYLLCLPESNYITGQVLECAGGL</sequence>
<protein>
    <submittedName>
        <fullName evidence="4">3-oxoacyl-ACP reductase</fullName>
    </submittedName>
</protein>
<dbReference type="PANTHER" id="PTHR42760">
    <property type="entry name" value="SHORT-CHAIN DEHYDROGENASES/REDUCTASES FAMILY MEMBER"/>
    <property type="match status" value="1"/>
</dbReference>
<dbReference type="Proteomes" id="UP000245461">
    <property type="component" value="Unassembled WGS sequence"/>
</dbReference>
<evidence type="ECO:0000313" key="5">
    <source>
        <dbReference type="Proteomes" id="UP000245461"/>
    </source>
</evidence>
<accession>A0A317EG90</accession>
<dbReference type="PROSITE" id="PS00061">
    <property type="entry name" value="ADH_SHORT"/>
    <property type="match status" value="1"/>
</dbReference>
<organism evidence="4 5">
    <name type="scientific">Zavarzinia aquatilis</name>
    <dbReference type="NCBI Taxonomy" id="2211142"/>
    <lineage>
        <taxon>Bacteria</taxon>
        <taxon>Pseudomonadati</taxon>
        <taxon>Pseudomonadota</taxon>
        <taxon>Alphaproteobacteria</taxon>
        <taxon>Rhodospirillales</taxon>
        <taxon>Zavarziniaceae</taxon>
        <taxon>Zavarzinia</taxon>
    </lineage>
</organism>
<proteinExistence type="inferred from homology"/>
<dbReference type="Pfam" id="PF00106">
    <property type="entry name" value="adh_short"/>
    <property type="match status" value="1"/>
</dbReference>
<dbReference type="InterPro" id="IPR036291">
    <property type="entry name" value="NAD(P)-bd_dom_sf"/>
</dbReference>
<dbReference type="OrthoDB" id="9812986at2"/>
<dbReference type="InterPro" id="IPR020904">
    <property type="entry name" value="Sc_DH/Rdtase_CS"/>
</dbReference>
<dbReference type="GO" id="GO:0006633">
    <property type="term" value="P:fatty acid biosynthetic process"/>
    <property type="evidence" value="ECO:0007669"/>
    <property type="project" value="TreeGrafter"/>
</dbReference>
<reference evidence="4 5" key="1">
    <citation type="submission" date="2018-05" db="EMBL/GenBank/DDBJ databases">
        <title>Zavarzinia sp. HR-AS.</title>
        <authorList>
            <person name="Lee Y."/>
            <person name="Jeon C.O."/>
        </authorList>
    </citation>
    <scope>NUCLEOTIDE SEQUENCE [LARGE SCALE GENOMIC DNA]</scope>
    <source>
        <strain evidence="4 5">HR-AS</strain>
    </source>
</reference>
<dbReference type="SUPFAM" id="SSF51735">
    <property type="entry name" value="NAD(P)-binding Rossmann-fold domains"/>
    <property type="match status" value="1"/>
</dbReference>
<evidence type="ECO:0000256" key="1">
    <source>
        <dbReference type="ARBA" id="ARBA00006484"/>
    </source>
</evidence>
<gene>
    <name evidence="4" type="ORF">DKG74_06065</name>
</gene>
<keyword evidence="5" id="KW-1185">Reference proteome</keyword>